<reference evidence="5 6" key="1">
    <citation type="submission" date="2023-06" db="EMBL/GenBank/DDBJ databases">
        <title>Cellulomonas sp. MW9 Whole genome sequence.</title>
        <authorList>
            <person name="Park S."/>
        </authorList>
    </citation>
    <scope>NUCLEOTIDE SEQUENCE [LARGE SCALE GENOMIC DNA]</scope>
    <source>
        <strain evidence="5 6">MW9</strain>
    </source>
</reference>
<proteinExistence type="inferred from homology"/>
<feature type="domain" description="NADP-dependent oxidoreductase" evidence="4">
    <location>
        <begin position="21"/>
        <end position="260"/>
    </location>
</feature>
<dbReference type="Pfam" id="PF00248">
    <property type="entry name" value="Aldo_ket_red"/>
    <property type="match status" value="1"/>
</dbReference>
<dbReference type="PRINTS" id="PR00069">
    <property type="entry name" value="ALDKETRDTASE"/>
</dbReference>
<comment type="similarity">
    <text evidence="1">Belongs to the aldo/keto reductase family.</text>
</comment>
<name>A0ABT7SAK9_9CELL</name>
<dbReference type="EMBL" id="JAUCGR010000004">
    <property type="protein sequence ID" value="MDM7832655.1"/>
    <property type="molecule type" value="Genomic_DNA"/>
</dbReference>
<organism evidence="5 6">
    <name type="scientific">Cellulomonas edaphi</name>
    <dbReference type="NCBI Taxonomy" id="3053468"/>
    <lineage>
        <taxon>Bacteria</taxon>
        <taxon>Bacillati</taxon>
        <taxon>Actinomycetota</taxon>
        <taxon>Actinomycetes</taxon>
        <taxon>Micrococcales</taxon>
        <taxon>Cellulomonadaceae</taxon>
        <taxon>Cellulomonas</taxon>
    </lineage>
</organism>
<evidence type="ECO:0000256" key="1">
    <source>
        <dbReference type="ARBA" id="ARBA00007905"/>
    </source>
</evidence>
<dbReference type="PIRSF" id="PIRSF000097">
    <property type="entry name" value="AKR"/>
    <property type="match status" value="1"/>
</dbReference>
<keyword evidence="3" id="KW-0560">Oxidoreductase</keyword>
<gene>
    <name evidence="5" type="ORF">QRT05_15065</name>
</gene>
<dbReference type="Gene3D" id="3.20.20.100">
    <property type="entry name" value="NADP-dependent oxidoreductase domain"/>
    <property type="match status" value="1"/>
</dbReference>
<sequence length="279" mass="30545">MTLAPTLALHDGLALPAVGFGTYPLRGETGLESIRGAIEDGYRLVDSAYNYENEGTVGAAVRASGVPRDELVLTSKLPGRYHRHDAAVTAVHESLYRAGLDHWDLYLIHWPNPVQGHYVEAFATLLELRDRGLIRSVGVSNFLPEHLEALREQTGELPSLNQVELHPRFAQAGQLAADAGLGVVTESWSPLGRGSTVLDEPVVTAIADELGRTPAQVVLRWHVQLGAVPLPKSANPQRRRENLALFDFELTAEQMASIGTLDRPDGRIHDQDPAVYEEF</sequence>
<keyword evidence="2" id="KW-0521">NADP</keyword>
<comment type="caution">
    <text evidence="5">The sequence shown here is derived from an EMBL/GenBank/DDBJ whole genome shotgun (WGS) entry which is preliminary data.</text>
</comment>
<evidence type="ECO:0000313" key="5">
    <source>
        <dbReference type="EMBL" id="MDM7832655.1"/>
    </source>
</evidence>
<evidence type="ECO:0000256" key="3">
    <source>
        <dbReference type="ARBA" id="ARBA00023002"/>
    </source>
</evidence>
<dbReference type="InterPro" id="IPR020471">
    <property type="entry name" value="AKR"/>
</dbReference>
<dbReference type="CDD" id="cd19132">
    <property type="entry name" value="AKR_AKR5D1_E1"/>
    <property type="match status" value="1"/>
</dbReference>
<dbReference type="InterPro" id="IPR018170">
    <property type="entry name" value="Aldo/ket_reductase_CS"/>
</dbReference>
<dbReference type="PROSITE" id="PS00062">
    <property type="entry name" value="ALDOKETO_REDUCTASE_2"/>
    <property type="match status" value="1"/>
</dbReference>
<dbReference type="RefSeq" id="WP_289448157.1">
    <property type="nucleotide sequence ID" value="NZ_JAUCGR010000004.1"/>
</dbReference>
<accession>A0ABT7SAK9</accession>
<evidence type="ECO:0000259" key="4">
    <source>
        <dbReference type="Pfam" id="PF00248"/>
    </source>
</evidence>
<dbReference type="PANTHER" id="PTHR43827:SF3">
    <property type="entry name" value="NADP-DEPENDENT OXIDOREDUCTASE DOMAIN-CONTAINING PROTEIN"/>
    <property type="match status" value="1"/>
</dbReference>
<evidence type="ECO:0000313" key="6">
    <source>
        <dbReference type="Proteomes" id="UP001321453"/>
    </source>
</evidence>
<dbReference type="SUPFAM" id="SSF51430">
    <property type="entry name" value="NAD(P)-linked oxidoreductase"/>
    <property type="match status" value="1"/>
</dbReference>
<evidence type="ECO:0000256" key="2">
    <source>
        <dbReference type="ARBA" id="ARBA00022857"/>
    </source>
</evidence>
<dbReference type="Proteomes" id="UP001321453">
    <property type="component" value="Unassembled WGS sequence"/>
</dbReference>
<dbReference type="PANTHER" id="PTHR43827">
    <property type="entry name" value="2,5-DIKETO-D-GLUCONIC ACID REDUCTASE"/>
    <property type="match status" value="1"/>
</dbReference>
<protein>
    <submittedName>
        <fullName evidence="5">Aldo/keto reductase</fullName>
    </submittedName>
</protein>
<dbReference type="PROSITE" id="PS00798">
    <property type="entry name" value="ALDOKETO_REDUCTASE_1"/>
    <property type="match status" value="1"/>
</dbReference>
<dbReference type="PROSITE" id="PS00063">
    <property type="entry name" value="ALDOKETO_REDUCTASE_3"/>
    <property type="match status" value="1"/>
</dbReference>
<dbReference type="InterPro" id="IPR023210">
    <property type="entry name" value="NADP_OxRdtase_dom"/>
</dbReference>
<keyword evidence="6" id="KW-1185">Reference proteome</keyword>
<dbReference type="InterPro" id="IPR036812">
    <property type="entry name" value="NAD(P)_OxRdtase_dom_sf"/>
</dbReference>